<evidence type="ECO:0000313" key="5">
    <source>
        <dbReference type="EMBL" id="ODV80902.1"/>
    </source>
</evidence>
<dbReference type="EMBL" id="KV453910">
    <property type="protein sequence ID" value="ODV80902.1"/>
    <property type="molecule type" value="Genomic_DNA"/>
</dbReference>
<proteinExistence type="predicted"/>
<dbReference type="InterPro" id="IPR052233">
    <property type="entry name" value="Rho-type_GEFs"/>
</dbReference>
<dbReference type="SUPFAM" id="SSF48065">
    <property type="entry name" value="DBL homology domain (DH-domain)"/>
    <property type="match status" value="1"/>
</dbReference>
<evidence type="ECO:0000259" key="4">
    <source>
        <dbReference type="PROSITE" id="PS50219"/>
    </source>
</evidence>
<name>A0A1E4SND8_9ASCO</name>
<dbReference type="SMART" id="SM00036">
    <property type="entry name" value="CNH"/>
    <property type="match status" value="1"/>
</dbReference>
<dbReference type="SMART" id="SM00233">
    <property type="entry name" value="PH"/>
    <property type="match status" value="1"/>
</dbReference>
<evidence type="ECO:0000256" key="1">
    <source>
        <dbReference type="ARBA" id="ARBA00022658"/>
    </source>
</evidence>
<feature type="compositionally biased region" description="Polar residues" evidence="2">
    <location>
        <begin position="186"/>
        <end position="208"/>
    </location>
</feature>
<organism evidence="5 6">
    <name type="scientific">Suhomyces tanzawaensis NRRL Y-17324</name>
    <dbReference type="NCBI Taxonomy" id="984487"/>
    <lineage>
        <taxon>Eukaryota</taxon>
        <taxon>Fungi</taxon>
        <taxon>Dikarya</taxon>
        <taxon>Ascomycota</taxon>
        <taxon>Saccharomycotina</taxon>
        <taxon>Pichiomycetes</taxon>
        <taxon>Debaryomycetaceae</taxon>
        <taxon>Suhomyces</taxon>
    </lineage>
</organism>
<dbReference type="GeneID" id="30983567"/>
<feature type="region of interest" description="Disordered" evidence="2">
    <location>
        <begin position="34"/>
        <end position="104"/>
    </location>
</feature>
<evidence type="ECO:0000259" key="3">
    <source>
        <dbReference type="PROSITE" id="PS50003"/>
    </source>
</evidence>
<evidence type="ECO:0000256" key="2">
    <source>
        <dbReference type="SAM" id="MobiDB-lite"/>
    </source>
</evidence>
<evidence type="ECO:0000313" key="6">
    <source>
        <dbReference type="Proteomes" id="UP000094285"/>
    </source>
</evidence>
<accession>A0A1E4SND8</accession>
<dbReference type="PROSITE" id="PS50219">
    <property type="entry name" value="CNH"/>
    <property type="match status" value="1"/>
</dbReference>
<dbReference type="STRING" id="984487.A0A1E4SND8"/>
<dbReference type="SUPFAM" id="SSF50729">
    <property type="entry name" value="PH domain-like"/>
    <property type="match status" value="1"/>
</dbReference>
<dbReference type="Gene3D" id="1.20.900.10">
    <property type="entry name" value="Dbl homology (DH) domain"/>
    <property type="match status" value="1"/>
</dbReference>
<feature type="domain" description="CNH" evidence="4">
    <location>
        <begin position="1011"/>
        <end position="1322"/>
    </location>
</feature>
<evidence type="ECO:0008006" key="7">
    <source>
        <dbReference type="Google" id="ProtNLM"/>
    </source>
</evidence>
<dbReference type="Pfam" id="PF00780">
    <property type="entry name" value="CNH"/>
    <property type="match status" value="1"/>
</dbReference>
<feature type="compositionally biased region" description="Low complexity" evidence="2">
    <location>
        <begin position="66"/>
        <end position="77"/>
    </location>
</feature>
<gene>
    <name evidence="5" type="ORF">CANTADRAFT_47146</name>
</gene>
<dbReference type="Proteomes" id="UP000094285">
    <property type="component" value="Unassembled WGS sequence"/>
</dbReference>
<dbReference type="Pfam" id="PF23582">
    <property type="entry name" value="WHD_RGF3"/>
    <property type="match status" value="1"/>
</dbReference>
<dbReference type="InterPro" id="IPR001849">
    <property type="entry name" value="PH_domain"/>
</dbReference>
<dbReference type="PANTHER" id="PTHR46572">
    <property type="entry name" value="RHO1 GDP-GTP EXCHANGE PROTEIN 1-RELATED"/>
    <property type="match status" value="1"/>
</dbReference>
<feature type="region of interest" description="Disordered" evidence="2">
    <location>
        <begin position="180"/>
        <end position="208"/>
    </location>
</feature>
<protein>
    <recommendedName>
        <fullName evidence="7">CNH-domain-containing protein</fullName>
    </recommendedName>
</protein>
<dbReference type="Gene3D" id="2.30.29.30">
    <property type="entry name" value="Pleckstrin-homology domain (PH domain)/Phosphotyrosine-binding domain (PTB)"/>
    <property type="match status" value="1"/>
</dbReference>
<sequence>MPNIPPRPHPVAVQNLTIDTGETFREQYTYDEEETILSYEPPKPMGPKELPDYEAPSVPPRPSKVRQYQQLSRSQSQPIELPYPTHSPEPELTPDDLIHPESPAPDVRLQYRSTQTSNHSLSTPNRIPKLNNNGPLFRPTLNQKTLLPVISSSILESDLPYLPISPLDTPDRLNRTHTVGGADGPRSTSPVRSHTLNIPGSGTSPTNNYADTVLAERQYKPKSPSPNKYGRSPSIYGYHTFPYQDHNETDELYEYDETSFVNEYQYDYENEQKHSKWNTVDTSRRMSNGDYNFLDNDYLETPTAHYFDYSILPDLPSSMPSALESPSSSKKDLMYSPFSANGRDSVYTSQTSPTVMPALPSKKKDDALPPVPLDLPQLPFTSASLVSQHFATCKSIWSLSSIFDWCLKLKIWLHDLFIPRREFKKALIKLLVFHRRELPLDLIGQNVDQILESLLRGNAISYHHFPAGENDTPELKESQDPGVIMNESADISGVLTELTPCYYNGNDHGNKGISLRCYSSQCYLNKMIDHEAQLKNMNINEIILGDDWASHWKLSAIDLKNIDKNISKRQSLVFDLIRYEQTFIQRASCFVESVGPEFIKTARLFMGNDIVLLNKFEEDIIKPGKELVKIHQNILFEPLLRILISGGKFINNVGEIANLYNAWSIEVKNQLLTYMSTVPMIEDLLNNEHLKRWVDVNVRNMPRVKELKVNGPLLFMSTFNSRYQSLPLQLFDVRKLYDAQEPEYISLTKAIDGIKRLGNKVNEMKRHADNIYALKKVHKQLVWKNSVNQPQTNLGSENRKFFFRGDVTRKGDLKINSSTNHLILLDHFLFITERVKNPRSSSYPLNRVIDNPVPVELLLVEEKDVGSEINPLSKALTLSSQPTVPLSTTETVEEDEPSSFPFKIRYAGRGKHDAYTFSTKTERERAEWITHFTEARSNICRRLGKTEPYTVDSISNTCFAYEMSNRIQKLPICAPFDPIYEVSTNALNKLTELGYSNDLYNFTNSRDHLVYSKVLSVSLFEFRRTKFHLVGLASGLYCSDTKNRWKKVVHGTDITKISVDSSINLVVILGSKHLRYYPLDLIVGVYYEKRREITGVSLSNDPVSFFSIGTHRKLTMLFYAKKKTNSGSTNFKVLIPETDNDGIFSAFKVAKRFYIQAECYGISIFNTSFAVHTNKGYEILELDKLLPRSIPEIPQSDSSKRIDGYSRKSISSVTGVEAIRKYVSTNVRPMGMYKLANNTEFLCVYNNCAIFTNKHGKLSRTSFIRFDFKAKSISFIDNNLFIVCEEVIEVWSISDFVNGSNKLIQVITGKDITAIDPETLCFAMANPLVQGLQLVFRLVANASSSPTGASPISTTYV</sequence>
<dbReference type="InterPro" id="IPR057283">
    <property type="entry name" value="RGF3_WH"/>
</dbReference>
<dbReference type="OrthoDB" id="660555at2759"/>
<feature type="domain" description="PH" evidence="3">
    <location>
        <begin position="800"/>
        <end position="937"/>
    </location>
</feature>
<dbReference type="GO" id="GO:0005085">
    <property type="term" value="F:guanyl-nucleotide exchange factor activity"/>
    <property type="evidence" value="ECO:0007669"/>
    <property type="project" value="UniProtKB-KW"/>
</dbReference>
<feature type="region of interest" description="Disordered" evidence="2">
    <location>
        <begin position="1"/>
        <end position="22"/>
    </location>
</feature>
<keyword evidence="6" id="KW-1185">Reference proteome</keyword>
<dbReference type="InterPro" id="IPR011993">
    <property type="entry name" value="PH-like_dom_sf"/>
</dbReference>
<dbReference type="RefSeq" id="XP_020066024.1">
    <property type="nucleotide sequence ID" value="XM_020209431.1"/>
</dbReference>
<reference evidence="6" key="1">
    <citation type="submission" date="2016-05" db="EMBL/GenBank/DDBJ databases">
        <title>Comparative genomics of biotechnologically important yeasts.</title>
        <authorList>
            <consortium name="DOE Joint Genome Institute"/>
            <person name="Riley R."/>
            <person name="Haridas S."/>
            <person name="Wolfe K.H."/>
            <person name="Lopes M.R."/>
            <person name="Hittinger C.T."/>
            <person name="Goker M."/>
            <person name="Salamov A."/>
            <person name="Wisecaver J."/>
            <person name="Long T.M."/>
            <person name="Aerts A.L."/>
            <person name="Barry K."/>
            <person name="Choi C."/>
            <person name="Clum A."/>
            <person name="Coughlan A.Y."/>
            <person name="Deshpande S."/>
            <person name="Douglass A.P."/>
            <person name="Hanson S.J."/>
            <person name="Klenk H.-P."/>
            <person name="Labutti K."/>
            <person name="Lapidus A."/>
            <person name="Lindquist E."/>
            <person name="Lipzen A."/>
            <person name="Meier-Kolthoff J.P."/>
            <person name="Ohm R.A."/>
            <person name="Otillar R.P."/>
            <person name="Pangilinan J."/>
            <person name="Peng Y."/>
            <person name="Rokas A."/>
            <person name="Rosa C.A."/>
            <person name="Scheuner C."/>
            <person name="Sibirny A.A."/>
            <person name="Slot J.C."/>
            <person name="Stielow J.B."/>
            <person name="Sun H."/>
            <person name="Kurtzman C.P."/>
            <person name="Blackwell M."/>
            <person name="Grigoriev I.V."/>
            <person name="Jeffries T.W."/>
        </authorList>
    </citation>
    <scope>NUCLEOTIDE SEQUENCE [LARGE SCALE GENOMIC DNA]</scope>
    <source>
        <strain evidence="6">NRRL Y-17324</strain>
    </source>
</reference>
<dbReference type="PROSITE" id="PS50003">
    <property type="entry name" value="PH_DOMAIN"/>
    <property type="match status" value="1"/>
</dbReference>
<keyword evidence="1" id="KW-0344">Guanine-nucleotide releasing factor</keyword>
<dbReference type="InterPro" id="IPR035899">
    <property type="entry name" value="DBL_dom_sf"/>
</dbReference>
<dbReference type="InterPro" id="IPR001180">
    <property type="entry name" value="CNH_dom"/>
</dbReference>
<dbReference type="PANTHER" id="PTHR46572:SF1">
    <property type="entry name" value="RHO1 GUANINE NUCLEOTIDE EXCHANGE FACTOR TUS1"/>
    <property type="match status" value="1"/>
</dbReference>